<gene>
    <name evidence="1" type="ORF">L596_011347</name>
</gene>
<name>A0A4U5NUH2_STECR</name>
<reference evidence="1 2" key="1">
    <citation type="journal article" date="2015" name="Genome Biol.">
        <title>Comparative genomics of Steinernema reveals deeply conserved gene regulatory networks.</title>
        <authorList>
            <person name="Dillman A.R."/>
            <person name="Macchietto M."/>
            <person name="Porter C.F."/>
            <person name="Rogers A."/>
            <person name="Williams B."/>
            <person name="Antoshechkin I."/>
            <person name="Lee M.M."/>
            <person name="Goodwin Z."/>
            <person name="Lu X."/>
            <person name="Lewis E.E."/>
            <person name="Goodrich-Blair H."/>
            <person name="Stock S.P."/>
            <person name="Adams B.J."/>
            <person name="Sternberg P.W."/>
            <person name="Mortazavi A."/>
        </authorList>
    </citation>
    <scope>NUCLEOTIDE SEQUENCE [LARGE SCALE GENOMIC DNA]</scope>
    <source>
        <strain evidence="1 2">ALL</strain>
    </source>
</reference>
<sequence>MGIKKNEWEGLFLLCNLQKLFGDLATENKPGRNPQAKISLKTRPIGFLRVSAIVKRKSDNRYSTNIAVYRIFQIKIFAFSSFN</sequence>
<dbReference type="EMBL" id="AZBU02000003">
    <property type="protein sequence ID" value="TKR86834.1"/>
    <property type="molecule type" value="Genomic_DNA"/>
</dbReference>
<comment type="caution">
    <text evidence="1">The sequence shown here is derived from an EMBL/GenBank/DDBJ whole genome shotgun (WGS) entry which is preliminary data.</text>
</comment>
<dbReference type="AlphaFoldDB" id="A0A4U5NUH2"/>
<proteinExistence type="predicted"/>
<keyword evidence="2" id="KW-1185">Reference proteome</keyword>
<organism evidence="1 2">
    <name type="scientific">Steinernema carpocapsae</name>
    <name type="common">Entomopathogenic nematode</name>
    <dbReference type="NCBI Taxonomy" id="34508"/>
    <lineage>
        <taxon>Eukaryota</taxon>
        <taxon>Metazoa</taxon>
        <taxon>Ecdysozoa</taxon>
        <taxon>Nematoda</taxon>
        <taxon>Chromadorea</taxon>
        <taxon>Rhabditida</taxon>
        <taxon>Tylenchina</taxon>
        <taxon>Panagrolaimomorpha</taxon>
        <taxon>Strongyloidoidea</taxon>
        <taxon>Steinernematidae</taxon>
        <taxon>Steinernema</taxon>
    </lineage>
</organism>
<dbReference type="Proteomes" id="UP000298663">
    <property type="component" value="Unassembled WGS sequence"/>
</dbReference>
<evidence type="ECO:0000313" key="1">
    <source>
        <dbReference type="EMBL" id="TKR86834.1"/>
    </source>
</evidence>
<evidence type="ECO:0000313" key="2">
    <source>
        <dbReference type="Proteomes" id="UP000298663"/>
    </source>
</evidence>
<reference evidence="1 2" key="2">
    <citation type="journal article" date="2019" name="G3 (Bethesda)">
        <title>Hybrid Assembly of the Genome of the Entomopathogenic Nematode Steinernema carpocapsae Identifies the X-Chromosome.</title>
        <authorList>
            <person name="Serra L."/>
            <person name="Macchietto M."/>
            <person name="Macias-Munoz A."/>
            <person name="McGill C.J."/>
            <person name="Rodriguez I.M."/>
            <person name="Rodriguez B."/>
            <person name="Murad R."/>
            <person name="Mortazavi A."/>
        </authorList>
    </citation>
    <scope>NUCLEOTIDE SEQUENCE [LARGE SCALE GENOMIC DNA]</scope>
    <source>
        <strain evidence="1 2">ALL</strain>
    </source>
</reference>
<protein>
    <submittedName>
        <fullName evidence="1">Uncharacterized protein</fullName>
    </submittedName>
</protein>
<accession>A0A4U5NUH2</accession>